<evidence type="ECO:0000256" key="6">
    <source>
        <dbReference type="ARBA" id="ARBA00023002"/>
    </source>
</evidence>
<protein>
    <submittedName>
        <fullName evidence="11">Cytochrome P450 monooxygenase</fullName>
    </submittedName>
</protein>
<dbReference type="OrthoDB" id="2789670at2759"/>
<dbReference type="CDD" id="cd11065">
    <property type="entry name" value="CYP64-like"/>
    <property type="match status" value="1"/>
</dbReference>
<dbReference type="Gene3D" id="1.10.630.10">
    <property type="entry name" value="Cytochrome P450"/>
    <property type="match status" value="1"/>
</dbReference>
<evidence type="ECO:0000256" key="7">
    <source>
        <dbReference type="ARBA" id="ARBA00023004"/>
    </source>
</evidence>
<name>A0A0H2RZZ9_9AGAM</name>
<dbReference type="PANTHER" id="PTHR46300:SF7">
    <property type="entry name" value="P450, PUTATIVE (EUROFUNG)-RELATED"/>
    <property type="match status" value="1"/>
</dbReference>
<dbReference type="AlphaFoldDB" id="A0A0H2RZZ9"/>
<dbReference type="GO" id="GO:0005506">
    <property type="term" value="F:iron ion binding"/>
    <property type="evidence" value="ECO:0007669"/>
    <property type="project" value="InterPro"/>
</dbReference>
<evidence type="ECO:0000256" key="10">
    <source>
        <dbReference type="RuleBase" id="RU000461"/>
    </source>
</evidence>
<reference evidence="11 12" key="1">
    <citation type="submission" date="2015-04" db="EMBL/GenBank/DDBJ databases">
        <title>Complete genome sequence of Schizopora paradoxa KUC8140, a cosmopolitan wood degrader in East Asia.</title>
        <authorList>
            <consortium name="DOE Joint Genome Institute"/>
            <person name="Min B."/>
            <person name="Park H."/>
            <person name="Jang Y."/>
            <person name="Kim J.-J."/>
            <person name="Kim K.H."/>
            <person name="Pangilinan J."/>
            <person name="Lipzen A."/>
            <person name="Riley R."/>
            <person name="Grigoriev I.V."/>
            <person name="Spatafora J.W."/>
            <person name="Choi I.-G."/>
        </authorList>
    </citation>
    <scope>NUCLEOTIDE SEQUENCE [LARGE SCALE GENOMIC DNA]</scope>
    <source>
        <strain evidence="11 12">KUC8140</strain>
    </source>
</reference>
<comment type="cofactor">
    <cofactor evidence="1 9">
        <name>heme</name>
        <dbReference type="ChEBI" id="CHEBI:30413"/>
    </cofactor>
</comment>
<keyword evidence="4 9" id="KW-0349">Heme</keyword>
<sequence>MGFSILDLSLAGIGIYLLNRLFTKRPRAPLPPGPKGLPLLGNLLDVPTGHQWLGFAKHKDLYGPMSRLSVFGMNIIILNDMKLAVEMFDKRSSNYSDRPNIVFGCEMVGWETVALLHYGERHRTIRKHLHQVIGSRNALSRYHSFIEVESRRLLLRILNDPSKLMTHVHRSTGAVILKLTYGYEMEPSGNDPVLTVTEEGISQISTAAQPGTFLVDLLPFLKYVPEWMPGTGWKRTARRYKATVQELVGKPYEFVKQSMSDGSAIPSYTHALLEKSGNLTPEDESVIKWSAASLYTGGADTTVSTIQAFFLAMLLHPEIAKKAQAELDAVVGTDRLPTFEDRENLPYVNAIVKETIRWHPVAPMGLPHVNEQDDIFNGYFIPKGSVIMPCIWGFSKDPAMHDKPYEFIPERFIGGEAYGGRPAETDVMTYAFGFGRRVCPGTLLADASAFMAAAMALSTLDIKKAVDAKGQVIEPKFEFVEGVLTHPVPYESACVPRSAKAAALMRSVEEEYPWDSSDAKTIANMPWVNPVHPSSYL</sequence>
<dbReference type="PANTHER" id="PTHR46300">
    <property type="entry name" value="P450, PUTATIVE (EUROFUNG)-RELATED-RELATED"/>
    <property type="match status" value="1"/>
</dbReference>
<dbReference type="InterPro" id="IPR001128">
    <property type="entry name" value="Cyt_P450"/>
</dbReference>
<proteinExistence type="inferred from homology"/>
<dbReference type="GO" id="GO:0004497">
    <property type="term" value="F:monooxygenase activity"/>
    <property type="evidence" value="ECO:0007669"/>
    <property type="project" value="UniProtKB-KW"/>
</dbReference>
<dbReference type="Proteomes" id="UP000053477">
    <property type="component" value="Unassembled WGS sequence"/>
</dbReference>
<evidence type="ECO:0000256" key="5">
    <source>
        <dbReference type="ARBA" id="ARBA00022723"/>
    </source>
</evidence>
<evidence type="ECO:0000313" key="12">
    <source>
        <dbReference type="Proteomes" id="UP000053477"/>
    </source>
</evidence>
<dbReference type="InterPro" id="IPR036396">
    <property type="entry name" value="Cyt_P450_sf"/>
</dbReference>
<evidence type="ECO:0000256" key="1">
    <source>
        <dbReference type="ARBA" id="ARBA00001971"/>
    </source>
</evidence>
<feature type="binding site" description="axial binding residue" evidence="9">
    <location>
        <position position="439"/>
    </location>
    <ligand>
        <name>heme</name>
        <dbReference type="ChEBI" id="CHEBI:30413"/>
    </ligand>
    <ligandPart>
        <name>Fe</name>
        <dbReference type="ChEBI" id="CHEBI:18248"/>
    </ligandPart>
</feature>
<keyword evidence="8 10" id="KW-0503">Monooxygenase</keyword>
<dbReference type="InterPro" id="IPR002401">
    <property type="entry name" value="Cyt_P450_E_grp-I"/>
</dbReference>
<keyword evidence="6 10" id="KW-0560">Oxidoreductase</keyword>
<dbReference type="PRINTS" id="PR00385">
    <property type="entry name" value="P450"/>
</dbReference>
<evidence type="ECO:0000313" key="11">
    <source>
        <dbReference type="EMBL" id="KLO10351.1"/>
    </source>
</evidence>
<comment type="pathway">
    <text evidence="2">Secondary metabolite biosynthesis.</text>
</comment>
<evidence type="ECO:0000256" key="9">
    <source>
        <dbReference type="PIRSR" id="PIRSR602401-1"/>
    </source>
</evidence>
<dbReference type="GO" id="GO:0020037">
    <property type="term" value="F:heme binding"/>
    <property type="evidence" value="ECO:0007669"/>
    <property type="project" value="InterPro"/>
</dbReference>
<evidence type="ECO:0000256" key="3">
    <source>
        <dbReference type="ARBA" id="ARBA00010617"/>
    </source>
</evidence>
<evidence type="ECO:0000256" key="2">
    <source>
        <dbReference type="ARBA" id="ARBA00005179"/>
    </source>
</evidence>
<dbReference type="SUPFAM" id="SSF48264">
    <property type="entry name" value="Cytochrome P450"/>
    <property type="match status" value="1"/>
</dbReference>
<organism evidence="11 12">
    <name type="scientific">Schizopora paradoxa</name>
    <dbReference type="NCBI Taxonomy" id="27342"/>
    <lineage>
        <taxon>Eukaryota</taxon>
        <taxon>Fungi</taxon>
        <taxon>Dikarya</taxon>
        <taxon>Basidiomycota</taxon>
        <taxon>Agaricomycotina</taxon>
        <taxon>Agaricomycetes</taxon>
        <taxon>Hymenochaetales</taxon>
        <taxon>Schizoporaceae</taxon>
        <taxon>Schizopora</taxon>
    </lineage>
</organism>
<gene>
    <name evidence="11" type="ORF">SCHPADRAFT_832710</name>
</gene>
<dbReference type="Pfam" id="PF00067">
    <property type="entry name" value="p450"/>
    <property type="match status" value="1"/>
</dbReference>
<accession>A0A0H2RZZ9</accession>
<dbReference type="GO" id="GO:0016705">
    <property type="term" value="F:oxidoreductase activity, acting on paired donors, with incorporation or reduction of molecular oxygen"/>
    <property type="evidence" value="ECO:0007669"/>
    <property type="project" value="InterPro"/>
</dbReference>
<evidence type="ECO:0000256" key="4">
    <source>
        <dbReference type="ARBA" id="ARBA00022617"/>
    </source>
</evidence>
<dbReference type="PROSITE" id="PS00086">
    <property type="entry name" value="CYTOCHROME_P450"/>
    <property type="match status" value="1"/>
</dbReference>
<dbReference type="InterPro" id="IPR050364">
    <property type="entry name" value="Cytochrome_P450_fung"/>
</dbReference>
<evidence type="ECO:0000256" key="8">
    <source>
        <dbReference type="ARBA" id="ARBA00023033"/>
    </source>
</evidence>
<comment type="similarity">
    <text evidence="3 10">Belongs to the cytochrome P450 family.</text>
</comment>
<dbReference type="PRINTS" id="PR00463">
    <property type="entry name" value="EP450I"/>
</dbReference>
<dbReference type="EMBL" id="KQ086029">
    <property type="protein sequence ID" value="KLO10351.1"/>
    <property type="molecule type" value="Genomic_DNA"/>
</dbReference>
<keyword evidence="12" id="KW-1185">Reference proteome</keyword>
<keyword evidence="5 9" id="KW-0479">Metal-binding</keyword>
<dbReference type="InParanoid" id="A0A0H2RZZ9"/>
<dbReference type="InterPro" id="IPR017972">
    <property type="entry name" value="Cyt_P450_CS"/>
</dbReference>
<dbReference type="STRING" id="27342.A0A0H2RZZ9"/>
<keyword evidence="7 9" id="KW-0408">Iron</keyword>